<proteinExistence type="predicted"/>
<evidence type="ECO:0000313" key="2">
    <source>
        <dbReference type="EMBL" id="SFI81137.1"/>
    </source>
</evidence>
<protein>
    <submittedName>
        <fullName evidence="2">Uncharacterized protein</fullName>
    </submittedName>
</protein>
<name>A0A1I3L8V1_9EURY</name>
<evidence type="ECO:0000313" key="3">
    <source>
        <dbReference type="Proteomes" id="UP000182829"/>
    </source>
</evidence>
<keyword evidence="1" id="KW-0472">Membrane</keyword>
<sequence>MRVVASVVLGVLAADTLWWVVASLSVHYLAAVGGVSPAIWPPLFGGVLGALVLEAVVFVRFSRKDHWFG</sequence>
<organism evidence="2 3">
    <name type="scientific">Natronobacterium gregoryi</name>
    <dbReference type="NCBI Taxonomy" id="44930"/>
    <lineage>
        <taxon>Archaea</taxon>
        <taxon>Methanobacteriati</taxon>
        <taxon>Methanobacteriota</taxon>
        <taxon>Stenosarchaea group</taxon>
        <taxon>Halobacteria</taxon>
        <taxon>Halobacteriales</taxon>
        <taxon>Natrialbaceae</taxon>
        <taxon>Natronobacterium</taxon>
    </lineage>
</organism>
<gene>
    <name evidence="2" type="ORF">SAMN05443661_10657</name>
</gene>
<evidence type="ECO:0000256" key="1">
    <source>
        <dbReference type="SAM" id="Phobius"/>
    </source>
</evidence>
<dbReference type="Proteomes" id="UP000182829">
    <property type="component" value="Unassembled WGS sequence"/>
</dbReference>
<keyword evidence="1" id="KW-0812">Transmembrane</keyword>
<accession>A0A1I3L8V1</accession>
<dbReference type="EMBL" id="FORO01000006">
    <property type="protein sequence ID" value="SFI81137.1"/>
    <property type="molecule type" value="Genomic_DNA"/>
</dbReference>
<feature type="transmembrane region" description="Helical" evidence="1">
    <location>
        <begin position="39"/>
        <end position="59"/>
    </location>
</feature>
<reference evidence="2 3" key="1">
    <citation type="submission" date="2016-10" db="EMBL/GenBank/DDBJ databases">
        <authorList>
            <person name="de Groot N.N."/>
        </authorList>
    </citation>
    <scope>NUCLEOTIDE SEQUENCE [LARGE SCALE GENOMIC DNA]</scope>
    <source>
        <strain evidence="2 3">SP2</strain>
    </source>
</reference>
<dbReference type="AlphaFoldDB" id="A0A1I3L8V1"/>
<keyword evidence="1" id="KW-1133">Transmembrane helix</keyword>